<feature type="compositionally biased region" description="Basic and acidic residues" evidence="1">
    <location>
        <begin position="107"/>
        <end position="120"/>
    </location>
</feature>
<accession>A0A1B9H1C5</accession>
<dbReference type="Proteomes" id="UP000092666">
    <property type="component" value="Unassembled WGS sequence"/>
</dbReference>
<feature type="region of interest" description="Disordered" evidence="1">
    <location>
        <begin position="1"/>
        <end position="24"/>
    </location>
</feature>
<sequence length="190" mass="20068">MSSSGPNTGRGHRSSIASMFSRSSAQASASAASSKAFTISHDNRNALLALRRQLLHKEPYKSTIDGILAGDGSLFTAEGMPSENLRSLQQEVSSIYESSQKQPPEVVKTREQKSAVEKAHSTLSSLCSGDRGRLSQYSFALPPPTDAGATGTAATVGTLGDRRGPGTGYDENSPDSDYEGPEQVPTSFLQ</sequence>
<feature type="compositionally biased region" description="Low complexity" evidence="1">
    <location>
        <begin position="14"/>
        <end position="24"/>
    </location>
</feature>
<keyword evidence="3" id="KW-1185">Reference proteome</keyword>
<protein>
    <submittedName>
        <fullName evidence="2">Uncharacterized protein</fullName>
    </submittedName>
</protein>
<evidence type="ECO:0000256" key="1">
    <source>
        <dbReference type="SAM" id="MobiDB-lite"/>
    </source>
</evidence>
<dbReference type="EMBL" id="KI669493">
    <property type="protein sequence ID" value="OCF37075.1"/>
    <property type="molecule type" value="Genomic_DNA"/>
</dbReference>
<gene>
    <name evidence="2" type="ORF">I316_00980</name>
</gene>
<proteinExistence type="predicted"/>
<evidence type="ECO:0000313" key="3">
    <source>
        <dbReference type="Proteomes" id="UP000092666"/>
    </source>
</evidence>
<feature type="region of interest" description="Disordered" evidence="1">
    <location>
        <begin position="85"/>
        <end position="190"/>
    </location>
</feature>
<organism evidence="2 3">
    <name type="scientific">Kwoniella heveanensis BCC8398</name>
    <dbReference type="NCBI Taxonomy" id="1296120"/>
    <lineage>
        <taxon>Eukaryota</taxon>
        <taxon>Fungi</taxon>
        <taxon>Dikarya</taxon>
        <taxon>Basidiomycota</taxon>
        <taxon>Agaricomycotina</taxon>
        <taxon>Tremellomycetes</taxon>
        <taxon>Tremellales</taxon>
        <taxon>Cryptococcaceae</taxon>
        <taxon>Kwoniella</taxon>
    </lineage>
</organism>
<dbReference type="AlphaFoldDB" id="A0A1B9H1C5"/>
<feature type="compositionally biased region" description="Low complexity" evidence="1">
    <location>
        <begin position="146"/>
        <end position="159"/>
    </location>
</feature>
<reference evidence="2 3" key="1">
    <citation type="submission" date="2013-07" db="EMBL/GenBank/DDBJ databases">
        <title>The Genome Sequence of Cryptococcus heveanensis BCC8398.</title>
        <authorList>
            <consortium name="The Broad Institute Genome Sequencing Platform"/>
            <person name="Cuomo C."/>
            <person name="Litvintseva A."/>
            <person name="Chen Y."/>
            <person name="Heitman J."/>
            <person name="Sun S."/>
            <person name="Springer D."/>
            <person name="Dromer F."/>
            <person name="Young S.K."/>
            <person name="Zeng Q."/>
            <person name="Gargeya S."/>
            <person name="Fitzgerald M."/>
            <person name="Abouelleil A."/>
            <person name="Alvarado L."/>
            <person name="Berlin A.M."/>
            <person name="Chapman S.B."/>
            <person name="Dewar J."/>
            <person name="Goldberg J."/>
            <person name="Griggs A."/>
            <person name="Gujja S."/>
            <person name="Hansen M."/>
            <person name="Howarth C."/>
            <person name="Imamovic A."/>
            <person name="Larimer J."/>
            <person name="McCowan C."/>
            <person name="Murphy C."/>
            <person name="Pearson M."/>
            <person name="Priest M."/>
            <person name="Roberts A."/>
            <person name="Saif S."/>
            <person name="Shea T."/>
            <person name="Sykes S."/>
            <person name="Wortman J."/>
            <person name="Nusbaum C."/>
            <person name="Birren B."/>
        </authorList>
    </citation>
    <scope>NUCLEOTIDE SEQUENCE [LARGE SCALE GENOMIC DNA]</scope>
    <source>
        <strain evidence="2 3">BCC8398</strain>
    </source>
</reference>
<name>A0A1B9H1C5_9TREE</name>
<reference evidence="3" key="2">
    <citation type="submission" date="2013-12" db="EMBL/GenBank/DDBJ databases">
        <title>Evolution of pathogenesis and genome organization in the Tremellales.</title>
        <authorList>
            <person name="Cuomo C."/>
            <person name="Litvintseva A."/>
            <person name="Heitman J."/>
            <person name="Chen Y."/>
            <person name="Sun S."/>
            <person name="Springer D."/>
            <person name="Dromer F."/>
            <person name="Young S."/>
            <person name="Zeng Q."/>
            <person name="Chapman S."/>
            <person name="Gujja S."/>
            <person name="Saif S."/>
            <person name="Birren B."/>
        </authorList>
    </citation>
    <scope>NUCLEOTIDE SEQUENCE [LARGE SCALE GENOMIC DNA]</scope>
    <source>
        <strain evidence="3">BCC8398</strain>
    </source>
</reference>
<evidence type="ECO:0000313" key="2">
    <source>
        <dbReference type="EMBL" id="OCF37075.1"/>
    </source>
</evidence>
<feature type="compositionally biased region" description="Polar residues" evidence="1">
    <location>
        <begin position="85"/>
        <end position="102"/>
    </location>
</feature>